<dbReference type="SMART" id="SM00345">
    <property type="entry name" value="HTH_GNTR"/>
    <property type="match status" value="1"/>
</dbReference>
<name>A0A928Q5M3_9FIRM</name>
<evidence type="ECO:0000313" key="5">
    <source>
        <dbReference type="EMBL" id="MBE6834000.1"/>
    </source>
</evidence>
<proteinExistence type="predicted"/>
<dbReference type="GO" id="GO:0003677">
    <property type="term" value="F:DNA binding"/>
    <property type="evidence" value="ECO:0007669"/>
    <property type="project" value="UniProtKB-KW"/>
</dbReference>
<dbReference type="SUPFAM" id="SSF46785">
    <property type="entry name" value="Winged helix' DNA-binding domain"/>
    <property type="match status" value="1"/>
</dbReference>
<dbReference type="InterPro" id="IPR036390">
    <property type="entry name" value="WH_DNA-bd_sf"/>
</dbReference>
<dbReference type="InterPro" id="IPR036388">
    <property type="entry name" value="WH-like_DNA-bd_sf"/>
</dbReference>
<dbReference type="Pfam" id="PF07729">
    <property type="entry name" value="FCD"/>
    <property type="match status" value="1"/>
</dbReference>
<dbReference type="PROSITE" id="PS50949">
    <property type="entry name" value="HTH_GNTR"/>
    <property type="match status" value="1"/>
</dbReference>
<dbReference type="CDD" id="cd07377">
    <property type="entry name" value="WHTH_GntR"/>
    <property type="match status" value="1"/>
</dbReference>
<evidence type="ECO:0000256" key="3">
    <source>
        <dbReference type="ARBA" id="ARBA00023163"/>
    </source>
</evidence>
<dbReference type="Proteomes" id="UP000754750">
    <property type="component" value="Unassembled WGS sequence"/>
</dbReference>
<dbReference type="GO" id="GO:0003700">
    <property type="term" value="F:DNA-binding transcription factor activity"/>
    <property type="evidence" value="ECO:0007669"/>
    <property type="project" value="InterPro"/>
</dbReference>
<keyword evidence="2" id="KW-0238">DNA-binding</keyword>
<feature type="domain" description="HTH gntR-type" evidence="4">
    <location>
        <begin position="9"/>
        <end position="77"/>
    </location>
</feature>
<evidence type="ECO:0000256" key="2">
    <source>
        <dbReference type="ARBA" id="ARBA00023125"/>
    </source>
</evidence>
<dbReference type="Pfam" id="PF00392">
    <property type="entry name" value="GntR"/>
    <property type="match status" value="1"/>
</dbReference>
<comment type="caution">
    <text evidence="5">The sequence shown here is derived from an EMBL/GenBank/DDBJ whole genome shotgun (WGS) entry which is preliminary data.</text>
</comment>
<dbReference type="AlphaFoldDB" id="A0A928Q5M3"/>
<protein>
    <submittedName>
        <fullName evidence="5">FadR family transcriptional regulator</fullName>
    </submittedName>
</protein>
<dbReference type="InterPro" id="IPR008920">
    <property type="entry name" value="TF_FadR/GntR_C"/>
</dbReference>
<dbReference type="Gene3D" id="1.20.120.530">
    <property type="entry name" value="GntR ligand-binding domain-like"/>
    <property type="match status" value="1"/>
</dbReference>
<keyword evidence="1" id="KW-0805">Transcription regulation</keyword>
<dbReference type="PANTHER" id="PTHR43537">
    <property type="entry name" value="TRANSCRIPTIONAL REGULATOR, GNTR FAMILY"/>
    <property type="match status" value="1"/>
</dbReference>
<dbReference type="SUPFAM" id="SSF48008">
    <property type="entry name" value="GntR ligand-binding domain-like"/>
    <property type="match status" value="1"/>
</dbReference>
<keyword evidence="3" id="KW-0804">Transcription</keyword>
<dbReference type="RefSeq" id="WP_020072203.1">
    <property type="nucleotide sequence ID" value="NZ_JBKWRC010000004.1"/>
</dbReference>
<evidence type="ECO:0000256" key="1">
    <source>
        <dbReference type="ARBA" id="ARBA00023015"/>
    </source>
</evidence>
<dbReference type="InterPro" id="IPR011711">
    <property type="entry name" value="GntR_C"/>
</dbReference>
<accession>A0A928Q5M3</accession>
<reference evidence="5" key="1">
    <citation type="submission" date="2019-04" db="EMBL/GenBank/DDBJ databases">
        <title>Evolution of Biomass-Degrading Anaerobic Consortia Revealed by Metagenomics.</title>
        <authorList>
            <person name="Peng X."/>
        </authorList>
    </citation>
    <scope>NUCLEOTIDE SEQUENCE</scope>
    <source>
        <strain evidence="5">SIG551</strain>
    </source>
</reference>
<dbReference type="PANTHER" id="PTHR43537:SF5">
    <property type="entry name" value="UXU OPERON TRANSCRIPTIONAL REGULATOR"/>
    <property type="match status" value="1"/>
</dbReference>
<evidence type="ECO:0000313" key="6">
    <source>
        <dbReference type="Proteomes" id="UP000754750"/>
    </source>
</evidence>
<gene>
    <name evidence="5" type="ORF">E7512_10590</name>
</gene>
<dbReference type="PRINTS" id="PR00035">
    <property type="entry name" value="HTHGNTR"/>
</dbReference>
<sequence>MEVEKEKNSKAYEKVVDYLQQKLKDGTLSLGDSLPPERKLAEELGVGRNSVREAMRLLEHMGFIRSEHGAGNFICCDISQSLNDTFTLLSLLQRISYRQLAELRRGLELEAAMLAVDRISSDQIARLEELVQSLRTHEGEEADLLDKELHELIAIASGNELIIQILRALSDSIDRFIHDLRYNILLHDDTGHKLQYAHEQIVNALCRRNKLHLSLAVQDHFALIDEYMLEQGLMADFSPAQEEDSFDEE</sequence>
<dbReference type="SMART" id="SM00895">
    <property type="entry name" value="FCD"/>
    <property type="match status" value="1"/>
</dbReference>
<dbReference type="InterPro" id="IPR000524">
    <property type="entry name" value="Tscrpt_reg_HTH_GntR"/>
</dbReference>
<dbReference type="Gene3D" id="1.10.10.10">
    <property type="entry name" value="Winged helix-like DNA-binding domain superfamily/Winged helix DNA-binding domain"/>
    <property type="match status" value="1"/>
</dbReference>
<evidence type="ECO:0000259" key="4">
    <source>
        <dbReference type="PROSITE" id="PS50949"/>
    </source>
</evidence>
<organism evidence="5 6">
    <name type="scientific">Faecalispora sporosphaeroides</name>
    <dbReference type="NCBI Taxonomy" id="1549"/>
    <lineage>
        <taxon>Bacteria</taxon>
        <taxon>Bacillati</taxon>
        <taxon>Bacillota</taxon>
        <taxon>Clostridia</taxon>
        <taxon>Eubacteriales</taxon>
        <taxon>Oscillospiraceae</taxon>
        <taxon>Faecalispora</taxon>
    </lineage>
</organism>
<dbReference type="EMBL" id="SVNY01000005">
    <property type="protein sequence ID" value="MBE6834000.1"/>
    <property type="molecule type" value="Genomic_DNA"/>
</dbReference>